<accession>A0A2W5C2C9</accession>
<comment type="caution">
    <text evidence="6">The sequence shown here is derived from an EMBL/GenBank/DDBJ whole genome shotgun (WGS) entry which is preliminary data.</text>
</comment>
<evidence type="ECO:0000256" key="3">
    <source>
        <dbReference type="ARBA" id="ARBA00022688"/>
    </source>
</evidence>
<dbReference type="EC" id="2.1.1.222" evidence="5"/>
<dbReference type="GO" id="GO:0102208">
    <property type="term" value="F:2-polyprenyl-6-hydroxyphenol methylase activity"/>
    <property type="evidence" value="ECO:0007669"/>
    <property type="project" value="UniProtKB-EC"/>
</dbReference>
<feature type="binding site" evidence="5">
    <location>
        <position position="73"/>
    </location>
    <ligand>
        <name>S-adenosyl-L-methionine</name>
        <dbReference type="ChEBI" id="CHEBI:59789"/>
    </ligand>
</feature>
<keyword evidence="1 5" id="KW-0489">Methyltransferase</keyword>
<feature type="binding site" evidence="5">
    <location>
        <position position="94"/>
    </location>
    <ligand>
        <name>S-adenosyl-L-methionine</name>
        <dbReference type="ChEBI" id="CHEBI:59789"/>
    </ligand>
</feature>
<dbReference type="NCBIfam" id="TIGR01983">
    <property type="entry name" value="UbiG"/>
    <property type="match status" value="1"/>
</dbReference>
<keyword evidence="4 5" id="KW-0949">S-adenosyl-L-methionine</keyword>
<evidence type="ECO:0000256" key="2">
    <source>
        <dbReference type="ARBA" id="ARBA00022679"/>
    </source>
</evidence>
<dbReference type="AlphaFoldDB" id="A0A2W5C2C9"/>
<evidence type="ECO:0000256" key="4">
    <source>
        <dbReference type="ARBA" id="ARBA00022691"/>
    </source>
</evidence>
<dbReference type="EC" id="2.1.1.64" evidence="5"/>
<dbReference type="UniPathway" id="UPA00232"/>
<dbReference type="GO" id="GO:0010420">
    <property type="term" value="F:polyprenyldihydroxybenzoate methyltransferase activity"/>
    <property type="evidence" value="ECO:0007669"/>
    <property type="project" value="InterPro"/>
</dbReference>
<comment type="similarity">
    <text evidence="5">Belongs to the methyltransferase superfamily. UbiG/COQ3 family.</text>
</comment>
<dbReference type="HAMAP" id="MF_00472">
    <property type="entry name" value="UbiG"/>
    <property type="match status" value="1"/>
</dbReference>
<keyword evidence="3 5" id="KW-0831">Ubiquinone biosynthesis</keyword>
<dbReference type="GO" id="GO:0032259">
    <property type="term" value="P:methylation"/>
    <property type="evidence" value="ECO:0007669"/>
    <property type="project" value="UniProtKB-KW"/>
</dbReference>
<name>A0A2W5C2C9_9SPHN</name>
<dbReference type="CDD" id="cd02440">
    <property type="entry name" value="AdoMet_MTases"/>
    <property type="match status" value="1"/>
</dbReference>
<feature type="binding site" evidence="5">
    <location>
        <position position="135"/>
    </location>
    <ligand>
        <name>S-adenosyl-L-methionine</name>
        <dbReference type="ChEBI" id="CHEBI:59789"/>
    </ligand>
</feature>
<keyword evidence="2 5" id="KW-0808">Transferase</keyword>
<organism evidence="6 7">
    <name type="scientific">Sphingomonas sanxanigenens</name>
    <dbReference type="NCBI Taxonomy" id="397260"/>
    <lineage>
        <taxon>Bacteria</taxon>
        <taxon>Pseudomonadati</taxon>
        <taxon>Pseudomonadota</taxon>
        <taxon>Alphaproteobacteria</taxon>
        <taxon>Sphingomonadales</taxon>
        <taxon>Sphingomonadaceae</taxon>
        <taxon>Sphingomonas</taxon>
    </lineage>
</organism>
<feature type="binding site" evidence="5">
    <location>
        <position position="42"/>
    </location>
    <ligand>
        <name>S-adenosyl-L-methionine</name>
        <dbReference type="ChEBI" id="CHEBI:59789"/>
    </ligand>
</feature>
<evidence type="ECO:0000256" key="1">
    <source>
        <dbReference type="ARBA" id="ARBA00022603"/>
    </source>
</evidence>
<dbReference type="Pfam" id="PF13489">
    <property type="entry name" value="Methyltransf_23"/>
    <property type="match status" value="1"/>
</dbReference>
<gene>
    <name evidence="5" type="primary">ubiG</name>
    <name evidence="6" type="ORF">DI623_10135</name>
</gene>
<dbReference type="Gene3D" id="3.40.50.150">
    <property type="entry name" value="Vaccinia Virus protein VP39"/>
    <property type="match status" value="1"/>
</dbReference>
<comment type="pathway">
    <text evidence="5">Cofactor biosynthesis; ubiquinone biosynthesis.</text>
</comment>
<reference evidence="6 7" key="1">
    <citation type="submission" date="2017-08" db="EMBL/GenBank/DDBJ databases">
        <title>Infants hospitalized years apart are colonized by the same room-sourced microbial strains.</title>
        <authorList>
            <person name="Brooks B."/>
            <person name="Olm M.R."/>
            <person name="Firek B.A."/>
            <person name="Baker R."/>
            <person name="Thomas B.C."/>
            <person name="Morowitz M.J."/>
            <person name="Banfield J.F."/>
        </authorList>
    </citation>
    <scope>NUCLEOTIDE SEQUENCE [LARGE SCALE GENOMIC DNA]</scope>
    <source>
        <strain evidence="6">S2_018_000_R2_101</strain>
    </source>
</reference>
<proteinExistence type="inferred from homology"/>
<comment type="catalytic activity">
    <reaction evidence="5">
        <text>a 3-(all-trans-polyprenyl)benzene-1,2-diol + S-adenosyl-L-methionine = a 2-methoxy-6-(all-trans-polyprenyl)phenol + S-adenosyl-L-homocysteine + H(+)</text>
        <dbReference type="Rhea" id="RHEA:31411"/>
        <dbReference type="Rhea" id="RHEA-COMP:9550"/>
        <dbReference type="Rhea" id="RHEA-COMP:9551"/>
        <dbReference type="ChEBI" id="CHEBI:15378"/>
        <dbReference type="ChEBI" id="CHEBI:57856"/>
        <dbReference type="ChEBI" id="CHEBI:59789"/>
        <dbReference type="ChEBI" id="CHEBI:62729"/>
        <dbReference type="ChEBI" id="CHEBI:62731"/>
        <dbReference type="EC" id="2.1.1.222"/>
    </reaction>
</comment>
<protein>
    <recommendedName>
        <fullName evidence="5">Ubiquinone biosynthesis O-methyltransferase</fullName>
    </recommendedName>
    <alternativeName>
        <fullName evidence="5">2-polyprenyl-6-hydroxyphenol methylase</fullName>
        <ecNumber evidence="5">2.1.1.222</ecNumber>
    </alternativeName>
    <alternativeName>
        <fullName evidence="5">3-demethylubiquinone 3-O-methyltransferase</fullName>
        <ecNumber evidence="5">2.1.1.64</ecNumber>
    </alternativeName>
</protein>
<dbReference type="InterPro" id="IPR010233">
    <property type="entry name" value="UbiG_MeTrfase"/>
</dbReference>
<comment type="catalytic activity">
    <reaction evidence="5">
        <text>a 3-demethylubiquinol + S-adenosyl-L-methionine = a ubiquinol + S-adenosyl-L-homocysteine + H(+)</text>
        <dbReference type="Rhea" id="RHEA:44380"/>
        <dbReference type="Rhea" id="RHEA-COMP:9566"/>
        <dbReference type="Rhea" id="RHEA-COMP:10914"/>
        <dbReference type="ChEBI" id="CHEBI:15378"/>
        <dbReference type="ChEBI" id="CHEBI:17976"/>
        <dbReference type="ChEBI" id="CHEBI:57856"/>
        <dbReference type="ChEBI" id="CHEBI:59789"/>
        <dbReference type="ChEBI" id="CHEBI:84422"/>
        <dbReference type="EC" id="2.1.1.64"/>
    </reaction>
</comment>
<dbReference type="InterPro" id="IPR029063">
    <property type="entry name" value="SAM-dependent_MTases_sf"/>
</dbReference>
<evidence type="ECO:0000256" key="5">
    <source>
        <dbReference type="HAMAP-Rule" id="MF_00472"/>
    </source>
</evidence>
<dbReference type="EMBL" id="QFNN01000058">
    <property type="protein sequence ID" value="PZO89455.1"/>
    <property type="molecule type" value="Genomic_DNA"/>
</dbReference>
<dbReference type="PANTHER" id="PTHR43464">
    <property type="entry name" value="METHYLTRANSFERASE"/>
    <property type="match status" value="1"/>
</dbReference>
<dbReference type="SUPFAM" id="SSF53335">
    <property type="entry name" value="S-adenosyl-L-methionine-dependent methyltransferases"/>
    <property type="match status" value="1"/>
</dbReference>
<evidence type="ECO:0000313" key="7">
    <source>
        <dbReference type="Proteomes" id="UP000249066"/>
    </source>
</evidence>
<comment type="function">
    <text evidence="5">O-methyltransferase that catalyzes the 2 O-methylation steps in the ubiquinone biosynthetic pathway.</text>
</comment>
<dbReference type="GO" id="GO:0061542">
    <property type="term" value="F:3-demethylubiquinol 3-O-methyltransferase activity"/>
    <property type="evidence" value="ECO:0007669"/>
    <property type="project" value="UniProtKB-UniRule"/>
</dbReference>
<dbReference type="PANTHER" id="PTHR43464:SF19">
    <property type="entry name" value="UBIQUINONE BIOSYNTHESIS O-METHYLTRANSFERASE, MITOCHONDRIAL"/>
    <property type="match status" value="1"/>
</dbReference>
<dbReference type="Proteomes" id="UP000249066">
    <property type="component" value="Unassembled WGS sequence"/>
</dbReference>
<sequence>MNASTPATTVDPREAAHFGALAEDWWNPRGSSAMLHRLNPVRLGYIRAAIDRHWELDARQRRPLTGRRAVDVGCGAGLLCEPLSRLGAVVTGIDPAPESIAAAKAHAAGQGLAIDYRAGSVDQLGEGRFDLVVSMEVVEHVSDPGAFVAALAGAVADDGLMILSTPNRTALSRLAMITLAEGLGQIPKGTHDWDRFLTPEELTALVEAAGMKVTDVTGLGFSPTKGFALGDDAKLNYLLTAVRA</sequence>
<evidence type="ECO:0000313" key="6">
    <source>
        <dbReference type="EMBL" id="PZO89455.1"/>
    </source>
</evidence>